<comment type="caution">
    <text evidence="2">The sequence shown here is derived from an EMBL/GenBank/DDBJ whole genome shotgun (WGS) entry which is preliminary data.</text>
</comment>
<protein>
    <submittedName>
        <fullName evidence="2">Metallophosphoesterase</fullName>
    </submittedName>
</protein>
<dbReference type="PANTHER" id="PTHR43143:SF1">
    <property type="entry name" value="SERINE_THREONINE-PROTEIN PHOSPHATASE CPPED1"/>
    <property type="match status" value="1"/>
</dbReference>
<keyword evidence="3" id="KW-1185">Reference proteome</keyword>
<dbReference type="InterPro" id="IPR004843">
    <property type="entry name" value="Calcineurin-like_PHP"/>
</dbReference>
<name>A0ABW0BPI6_9ACTN</name>
<dbReference type="Proteomes" id="UP001596087">
    <property type="component" value="Unassembled WGS sequence"/>
</dbReference>
<proteinExistence type="predicted"/>
<evidence type="ECO:0000259" key="1">
    <source>
        <dbReference type="Pfam" id="PF00149"/>
    </source>
</evidence>
<dbReference type="PANTHER" id="PTHR43143">
    <property type="entry name" value="METALLOPHOSPHOESTERASE, CALCINEURIN SUPERFAMILY"/>
    <property type="match status" value="1"/>
</dbReference>
<evidence type="ECO:0000313" key="3">
    <source>
        <dbReference type="Proteomes" id="UP001596087"/>
    </source>
</evidence>
<sequence>MDLSRRNLLRAAGVTGGLVAAGGLADAAVAGVLTAAAATRSQVILKGAPGTGGYRPLVYGAGEPTTVRTNLGITAKKGRKKRREGLLAFAQLTDVHIVDAQSPLRFESQDKNFSSSAYRPQEFLTAHVAEAMVQEINAVGKGPVTKLPLALALQTGDNSDNGQYNEIRWNIDLLDGETVAQDSGDLTKYEGVADDNATYYSVDFWHPHGTPAGKVDDTYRSQYGFPTVPGLLDACRAPFQATGLVMPWYVAMGNHDELYQGNFPHTDAANTTAIGSTKQTNTGTRTVTADPDRRLLSRQELVEEHFTTTTAPAGHGFTDQNLADGTAYYSFDQGKIRFIVLDSVTPGGSDAGSIDKVQFAWLRAELERAKRKLVVIASHHTSWTMDARAIKSGDKLGPAVVKELLRYPNVIAWVNGHTHRNSVTAHKRDGGGGFWEINTAAHIDFPQQSRLIEVADNKDGTLSIFCTMVDHAAPLTWAADQLDDPLNLAALGRELAANDPQERDNTRRGSAKDRNVELLVRTPKWLR</sequence>
<organism evidence="2 3">
    <name type="scientific">Nocardioides taihuensis</name>
    <dbReference type="NCBI Taxonomy" id="1835606"/>
    <lineage>
        <taxon>Bacteria</taxon>
        <taxon>Bacillati</taxon>
        <taxon>Actinomycetota</taxon>
        <taxon>Actinomycetes</taxon>
        <taxon>Propionibacteriales</taxon>
        <taxon>Nocardioidaceae</taxon>
        <taxon>Nocardioides</taxon>
    </lineage>
</organism>
<gene>
    <name evidence="2" type="ORF">ACFPGP_20610</name>
</gene>
<dbReference type="InterPro" id="IPR029052">
    <property type="entry name" value="Metallo-depent_PP-like"/>
</dbReference>
<evidence type="ECO:0000313" key="2">
    <source>
        <dbReference type="EMBL" id="MFC5179098.1"/>
    </source>
</evidence>
<dbReference type="PROSITE" id="PS51318">
    <property type="entry name" value="TAT"/>
    <property type="match status" value="1"/>
</dbReference>
<dbReference type="Gene3D" id="3.60.21.10">
    <property type="match status" value="1"/>
</dbReference>
<accession>A0ABW0BPI6</accession>
<dbReference type="EMBL" id="JBHSKD010000027">
    <property type="protein sequence ID" value="MFC5179098.1"/>
    <property type="molecule type" value="Genomic_DNA"/>
</dbReference>
<dbReference type="RefSeq" id="WP_378592982.1">
    <property type="nucleotide sequence ID" value="NZ_JBHSKD010000027.1"/>
</dbReference>
<reference evidence="3" key="1">
    <citation type="journal article" date="2019" name="Int. J. Syst. Evol. Microbiol.">
        <title>The Global Catalogue of Microorganisms (GCM) 10K type strain sequencing project: providing services to taxonomists for standard genome sequencing and annotation.</title>
        <authorList>
            <consortium name="The Broad Institute Genomics Platform"/>
            <consortium name="The Broad Institute Genome Sequencing Center for Infectious Disease"/>
            <person name="Wu L."/>
            <person name="Ma J."/>
        </authorList>
    </citation>
    <scope>NUCLEOTIDE SEQUENCE [LARGE SCALE GENOMIC DNA]</scope>
    <source>
        <strain evidence="3">DFY41</strain>
    </source>
</reference>
<dbReference type="InterPro" id="IPR051918">
    <property type="entry name" value="STPP_CPPED1"/>
</dbReference>
<dbReference type="SUPFAM" id="SSF56300">
    <property type="entry name" value="Metallo-dependent phosphatases"/>
    <property type="match status" value="1"/>
</dbReference>
<dbReference type="InterPro" id="IPR006311">
    <property type="entry name" value="TAT_signal"/>
</dbReference>
<dbReference type="Pfam" id="PF00149">
    <property type="entry name" value="Metallophos"/>
    <property type="match status" value="1"/>
</dbReference>
<feature type="domain" description="Calcineurin-like phosphoesterase" evidence="1">
    <location>
        <begin position="244"/>
        <end position="420"/>
    </location>
</feature>